<dbReference type="PROSITE" id="PS51782">
    <property type="entry name" value="LYSM"/>
    <property type="match status" value="1"/>
</dbReference>
<dbReference type="EMBL" id="BAAANL010000008">
    <property type="protein sequence ID" value="GAA1872953.1"/>
    <property type="molecule type" value="Genomic_DNA"/>
</dbReference>
<dbReference type="Proteomes" id="UP001501094">
    <property type="component" value="Unassembled WGS sequence"/>
</dbReference>
<dbReference type="Pfam" id="PF01476">
    <property type="entry name" value="LysM"/>
    <property type="match status" value="1"/>
</dbReference>
<keyword evidence="5" id="KW-1185">Reference proteome</keyword>
<sequence length="177" mass="18809">MFVVRVFAHATSAHECSTRQRPREAVMGTTATAEVRRVRHLYVVPPPEQAPPRPGRPATARRPVAPRRPAAARSSVAARFDLDGLRLTTRGRVVVALAAFALAAPLVWGATAAANPPLPPQELRAHAVAPGESLWALAASVAEPGQDVRDVVRELQDLNGLATASLQVGQTVYLPEG</sequence>
<feature type="compositionally biased region" description="Pro residues" evidence="1">
    <location>
        <begin position="45"/>
        <end position="55"/>
    </location>
</feature>
<dbReference type="InterPro" id="IPR036779">
    <property type="entry name" value="LysM_dom_sf"/>
</dbReference>
<keyword evidence="2" id="KW-1133">Transmembrane helix</keyword>
<feature type="domain" description="LysM" evidence="3">
    <location>
        <begin position="124"/>
        <end position="174"/>
    </location>
</feature>
<proteinExistence type="predicted"/>
<feature type="transmembrane region" description="Helical" evidence="2">
    <location>
        <begin position="93"/>
        <end position="114"/>
    </location>
</feature>
<accession>A0ABN2NK60</accession>
<reference evidence="4 5" key="1">
    <citation type="journal article" date="2019" name="Int. J. Syst. Evol. Microbiol.">
        <title>The Global Catalogue of Microorganisms (GCM) 10K type strain sequencing project: providing services to taxonomists for standard genome sequencing and annotation.</title>
        <authorList>
            <consortium name="The Broad Institute Genomics Platform"/>
            <consortium name="The Broad Institute Genome Sequencing Center for Infectious Disease"/>
            <person name="Wu L."/>
            <person name="Ma J."/>
        </authorList>
    </citation>
    <scope>NUCLEOTIDE SEQUENCE [LARGE SCALE GENOMIC DNA]</scope>
    <source>
        <strain evidence="4 5">JCM 14326</strain>
    </source>
</reference>
<evidence type="ECO:0000256" key="1">
    <source>
        <dbReference type="SAM" id="MobiDB-lite"/>
    </source>
</evidence>
<comment type="caution">
    <text evidence="4">The sequence shown here is derived from an EMBL/GenBank/DDBJ whole genome shotgun (WGS) entry which is preliminary data.</text>
</comment>
<dbReference type="InterPro" id="IPR018392">
    <property type="entry name" value="LysM"/>
</dbReference>
<evidence type="ECO:0000313" key="5">
    <source>
        <dbReference type="Proteomes" id="UP001501094"/>
    </source>
</evidence>
<feature type="compositionally biased region" description="Low complexity" evidence="1">
    <location>
        <begin position="56"/>
        <end position="70"/>
    </location>
</feature>
<evidence type="ECO:0000313" key="4">
    <source>
        <dbReference type="EMBL" id="GAA1872953.1"/>
    </source>
</evidence>
<name>A0ABN2NK60_9MICO</name>
<evidence type="ECO:0000259" key="3">
    <source>
        <dbReference type="PROSITE" id="PS51782"/>
    </source>
</evidence>
<keyword evidence="2" id="KW-0472">Membrane</keyword>
<feature type="region of interest" description="Disordered" evidence="1">
    <location>
        <begin position="45"/>
        <end position="70"/>
    </location>
</feature>
<evidence type="ECO:0000256" key="2">
    <source>
        <dbReference type="SAM" id="Phobius"/>
    </source>
</evidence>
<protein>
    <recommendedName>
        <fullName evidence="3">LysM domain-containing protein</fullName>
    </recommendedName>
</protein>
<organism evidence="4 5">
    <name type="scientific">Myceligenerans crystallogenes</name>
    <dbReference type="NCBI Taxonomy" id="316335"/>
    <lineage>
        <taxon>Bacteria</taxon>
        <taxon>Bacillati</taxon>
        <taxon>Actinomycetota</taxon>
        <taxon>Actinomycetes</taxon>
        <taxon>Micrococcales</taxon>
        <taxon>Promicromonosporaceae</taxon>
        <taxon>Myceligenerans</taxon>
    </lineage>
</organism>
<dbReference type="Gene3D" id="3.10.350.10">
    <property type="entry name" value="LysM domain"/>
    <property type="match status" value="1"/>
</dbReference>
<keyword evidence="2" id="KW-0812">Transmembrane</keyword>
<gene>
    <name evidence="4" type="ORF">GCM10009751_35450</name>
</gene>